<evidence type="ECO:0000313" key="2">
    <source>
        <dbReference type="EMBL" id="KLO09002.1"/>
    </source>
</evidence>
<accession>A0A0H2RC07</accession>
<dbReference type="EMBL" id="KQ086069">
    <property type="protein sequence ID" value="KLO09002.1"/>
    <property type="molecule type" value="Genomic_DNA"/>
</dbReference>
<protein>
    <recommendedName>
        <fullName evidence="4">F1F0 ATP synthase assembly protein Atp10</fullName>
    </recommendedName>
</protein>
<evidence type="ECO:0000313" key="3">
    <source>
        <dbReference type="Proteomes" id="UP000053477"/>
    </source>
</evidence>
<feature type="region of interest" description="Disordered" evidence="1">
    <location>
        <begin position="33"/>
        <end position="59"/>
    </location>
</feature>
<dbReference type="STRING" id="27342.A0A0H2RC07"/>
<dbReference type="Proteomes" id="UP000053477">
    <property type="component" value="Unassembled WGS sequence"/>
</dbReference>
<evidence type="ECO:0000256" key="1">
    <source>
        <dbReference type="SAM" id="MobiDB-lite"/>
    </source>
</evidence>
<dbReference type="Pfam" id="PF05176">
    <property type="entry name" value="ATP-synt_10"/>
    <property type="match status" value="1"/>
</dbReference>
<dbReference type="PANTHER" id="PTHR28106">
    <property type="entry name" value="MITOCHONDRIAL ATPASE COMPLEX SUBUNIT ATP10"/>
    <property type="match status" value="1"/>
</dbReference>
<dbReference type="InParanoid" id="A0A0H2RC07"/>
<evidence type="ECO:0008006" key="4">
    <source>
        <dbReference type="Google" id="ProtNLM"/>
    </source>
</evidence>
<dbReference type="OrthoDB" id="17089at2759"/>
<sequence>MFNVHRLNSLHSRCVRHDLVLRQFLCRSSGHTCRRWSSSETSSEASDKGTDATTSKQDEDILPFLQRPLGVDEPPSTYKKSWKERTEELMDQDVRLARRRHIVKEATKGYYADFSATKKFGGKTWVAPKTLIREDHAKYFPNVSGVPLNSKDAVNTANLCQDRISLVAMLSTEHVDSFVRPTIEKFLSDHRFQFVQINLQENILKAFLVSMYVSSLRRKVPPELHRTYLLSTQNMEYIREPLGMNNKHIGFVYLLDQQQRVRWAGGGLALPEETDSLTSCTGVLLDRYKQKRVRPT</sequence>
<gene>
    <name evidence="2" type="ORF">SCHPADRAFT_834571</name>
</gene>
<dbReference type="InterPro" id="IPR007849">
    <property type="entry name" value="ATP10"/>
</dbReference>
<organism evidence="2 3">
    <name type="scientific">Schizopora paradoxa</name>
    <dbReference type="NCBI Taxonomy" id="27342"/>
    <lineage>
        <taxon>Eukaryota</taxon>
        <taxon>Fungi</taxon>
        <taxon>Dikarya</taxon>
        <taxon>Basidiomycota</taxon>
        <taxon>Agaricomycotina</taxon>
        <taxon>Agaricomycetes</taxon>
        <taxon>Hymenochaetales</taxon>
        <taxon>Schizoporaceae</taxon>
        <taxon>Schizopora</taxon>
    </lineage>
</organism>
<dbReference type="AlphaFoldDB" id="A0A0H2RC07"/>
<dbReference type="GO" id="GO:0005743">
    <property type="term" value="C:mitochondrial inner membrane"/>
    <property type="evidence" value="ECO:0007669"/>
    <property type="project" value="TreeGrafter"/>
</dbReference>
<name>A0A0H2RC07_9AGAM</name>
<reference evidence="2 3" key="1">
    <citation type="submission" date="2015-04" db="EMBL/GenBank/DDBJ databases">
        <title>Complete genome sequence of Schizopora paradoxa KUC8140, a cosmopolitan wood degrader in East Asia.</title>
        <authorList>
            <consortium name="DOE Joint Genome Institute"/>
            <person name="Min B."/>
            <person name="Park H."/>
            <person name="Jang Y."/>
            <person name="Kim J.-J."/>
            <person name="Kim K.H."/>
            <person name="Pangilinan J."/>
            <person name="Lipzen A."/>
            <person name="Riley R."/>
            <person name="Grigoriev I.V."/>
            <person name="Spatafora J.W."/>
            <person name="Choi I.-G."/>
        </authorList>
    </citation>
    <scope>NUCLEOTIDE SEQUENCE [LARGE SCALE GENOMIC DNA]</scope>
    <source>
        <strain evidence="2 3">KUC8140</strain>
    </source>
</reference>
<proteinExistence type="predicted"/>
<dbReference type="PANTHER" id="PTHR28106:SF1">
    <property type="entry name" value="MITOCHONDRIAL ATPASE COMPLEX SUBUNIT ATP10"/>
    <property type="match status" value="1"/>
</dbReference>
<dbReference type="FunCoup" id="A0A0H2RC07">
    <property type="interactions" value="38"/>
</dbReference>
<keyword evidence="3" id="KW-1185">Reference proteome</keyword>
<dbReference type="GO" id="GO:0033615">
    <property type="term" value="P:mitochondrial proton-transporting ATP synthase complex assembly"/>
    <property type="evidence" value="ECO:0007669"/>
    <property type="project" value="TreeGrafter"/>
</dbReference>